<dbReference type="PANTHER" id="PTHR43408">
    <property type="entry name" value="FMN REDUCTASE (NADPH)"/>
    <property type="match status" value="1"/>
</dbReference>
<dbReference type="EMBL" id="VDCQ01000019">
    <property type="protein sequence ID" value="TNJ65365.1"/>
    <property type="molecule type" value="Genomic_DNA"/>
</dbReference>
<gene>
    <name evidence="5" type="primary">ssuE</name>
    <name evidence="5" type="ORF">FE784_15175</name>
</gene>
<dbReference type="OrthoDB" id="1643408at2"/>
<dbReference type="EC" id="1.5.1.38" evidence="5"/>
<dbReference type="GO" id="GO:0052873">
    <property type="term" value="F:FMN reductase (NADPH) activity"/>
    <property type="evidence" value="ECO:0007669"/>
    <property type="project" value="UniProtKB-EC"/>
</dbReference>
<dbReference type="InterPro" id="IPR051814">
    <property type="entry name" value="NAD(P)H-dep_FMN_reductase"/>
</dbReference>
<proteinExistence type="predicted"/>
<dbReference type="PANTHER" id="PTHR43408:SF1">
    <property type="entry name" value="FMN REDUCTASE (NADPH)"/>
    <property type="match status" value="1"/>
</dbReference>
<evidence type="ECO:0000259" key="4">
    <source>
        <dbReference type="Pfam" id="PF03358"/>
    </source>
</evidence>
<keyword evidence="3 5" id="KW-0560">Oxidoreductase</keyword>
<reference evidence="5 6" key="1">
    <citation type="submission" date="2019-05" db="EMBL/GenBank/DDBJ databases">
        <title>We sequenced the genome of Paenibacillus hemerocallicola KCTC 33185 for further insight into its adaptation and study the phylogeny of Paenibacillus.</title>
        <authorList>
            <person name="Narsing Rao M.P."/>
        </authorList>
    </citation>
    <scope>NUCLEOTIDE SEQUENCE [LARGE SCALE GENOMIC DNA]</scope>
    <source>
        <strain evidence="5 6">KCTC 33185</strain>
    </source>
</reference>
<keyword evidence="6" id="KW-1185">Reference proteome</keyword>
<dbReference type="NCBIfam" id="TIGR03567">
    <property type="entry name" value="FMN_reduc_SsuE"/>
    <property type="match status" value="1"/>
</dbReference>
<evidence type="ECO:0000256" key="3">
    <source>
        <dbReference type="ARBA" id="ARBA00023002"/>
    </source>
</evidence>
<dbReference type="RefSeq" id="WP_139603058.1">
    <property type="nucleotide sequence ID" value="NZ_VDCQ01000019.1"/>
</dbReference>
<evidence type="ECO:0000256" key="1">
    <source>
        <dbReference type="ARBA" id="ARBA00022630"/>
    </source>
</evidence>
<dbReference type="InterPro" id="IPR020048">
    <property type="entry name" value="NADPH-dep_FMN_reduc_SsuE"/>
</dbReference>
<dbReference type="Pfam" id="PF03358">
    <property type="entry name" value="FMN_red"/>
    <property type="match status" value="1"/>
</dbReference>
<accession>A0A5C4T912</accession>
<protein>
    <submittedName>
        <fullName evidence="5">NADPH-dependent FMN reductase</fullName>
        <ecNumber evidence="5">1.5.1.38</ecNumber>
    </submittedName>
</protein>
<sequence>MSKIVIISGSPTESSRLNGILDYAQYVLETSGAYVERLQVRDLPPADLVHARFDSPEVLKSIASVEQADAVLIATPVYKAAYTGLLKTFLDLLPQKALVRKTILPVAIGGTIAHLLSIDYSLKPVLSALGATRLQTGVYIVDSQVLRDDQGKLTIEEEARKRLHDSLVGFIEEIDLARERV</sequence>
<organism evidence="5 6">
    <name type="scientific">Paenibacillus hemerocallicola</name>
    <dbReference type="NCBI Taxonomy" id="1172614"/>
    <lineage>
        <taxon>Bacteria</taxon>
        <taxon>Bacillati</taxon>
        <taxon>Bacillota</taxon>
        <taxon>Bacilli</taxon>
        <taxon>Bacillales</taxon>
        <taxon>Paenibacillaceae</taxon>
        <taxon>Paenibacillus</taxon>
    </lineage>
</organism>
<name>A0A5C4T912_9BACL</name>
<dbReference type="AlphaFoldDB" id="A0A5C4T912"/>
<dbReference type="Gene3D" id="3.40.50.360">
    <property type="match status" value="1"/>
</dbReference>
<evidence type="ECO:0000313" key="5">
    <source>
        <dbReference type="EMBL" id="TNJ65365.1"/>
    </source>
</evidence>
<dbReference type="Proteomes" id="UP000307943">
    <property type="component" value="Unassembled WGS sequence"/>
</dbReference>
<dbReference type="GO" id="GO:0046306">
    <property type="term" value="P:alkanesulfonate catabolic process"/>
    <property type="evidence" value="ECO:0007669"/>
    <property type="project" value="InterPro"/>
</dbReference>
<evidence type="ECO:0000256" key="2">
    <source>
        <dbReference type="ARBA" id="ARBA00022643"/>
    </source>
</evidence>
<feature type="domain" description="NADPH-dependent FMN reductase-like" evidence="4">
    <location>
        <begin position="3"/>
        <end position="143"/>
    </location>
</feature>
<dbReference type="InterPro" id="IPR029039">
    <property type="entry name" value="Flavoprotein-like_sf"/>
</dbReference>
<dbReference type="SUPFAM" id="SSF52218">
    <property type="entry name" value="Flavoproteins"/>
    <property type="match status" value="1"/>
</dbReference>
<keyword evidence="1" id="KW-0285">Flavoprotein</keyword>
<comment type="caution">
    <text evidence="5">The sequence shown here is derived from an EMBL/GenBank/DDBJ whole genome shotgun (WGS) entry which is preliminary data.</text>
</comment>
<dbReference type="InterPro" id="IPR005025">
    <property type="entry name" value="FMN_Rdtase-like_dom"/>
</dbReference>
<keyword evidence="2" id="KW-0288">FMN</keyword>
<evidence type="ECO:0000313" key="6">
    <source>
        <dbReference type="Proteomes" id="UP000307943"/>
    </source>
</evidence>